<feature type="transmembrane region" description="Helical" evidence="1">
    <location>
        <begin position="67"/>
        <end position="86"/>
    </location>
</feature>
<feature type="transmembrane region" description="Helical" evidence="1">
    <location>
        <begin position="29"/>
        <end position="46"/>
    </location>
</feature>
<dbReference type="GeneID" id="93712244"/>
<sequence>MKGKSVLLAVLLLPWLSLFKVDKLTFKRYLPVLTFSSLVIALISELSKSYTWWKVKTPIFPRLSSDISFIFGPFFIVNFWVFKLTYGNFKQYMFLNVLFDYMFAYPLTSIAEKLKIYKMVNMTRFQLFILSIATAIINYAYQFFIQEALKSDSEIKKQN</sequence>
<protein>
    <submittedName>
        <fullName evidence="2">Uncharacterized protein</fullName>
    </submittedName>
</protein>
<keyword evidence="3" id="KW-1185">Reference proteome</keyword>
<evidence type="ECO:0000256" key="1">
    <source>
        <dbReference type="SAM" id="Phobius"/>
    </source>
</evidence>
<comment type="caution">
    <text evidence="2">The sequence shown here is derived from an EMBL/GenBank/DDBJ whole genome shotgun (WGS) entry which is preliminary data.</text>
</comment>
<dbReference type="Proteomes" id="UP000182762">
    <property type="component" value="Unassembled WGS sequence"/>
</dbReference>
<organism evidence="2 3">
    <name type="scientific">Priestia endophytica DSM 13796</name>
    <dbReference type="NCBI Taxonomy" id="1121089"/>
    <lineage>
        <taxon>Bacteria</taxon>
        <taxon>Bacillati</taxon>
        <taxon>Bacillota</taxon>
        <taxon>Bacilli</taxon>
        <taxon>Bacillales</taxon>
        <taxon>Bacillaceae</taxon>
        <taxon>Priestia</taxon>
    </lineage>
</organism>
<proteinExistence type="predicted"/>
<dbReference type="RefSeq" id="WP_061806026.1">
    <property type="nucleotide sequence ID" value="NZ_FOXX01000010.1"/>
</dbReference>
<keyword evidence="1" id="KW-0472">Membrane</keyword>
<feature type="transmembrane region" description="Helical" evidence="1">
    <location>
        <begin position="123"/>
        <end position="141"/>
    </location>
</feature>
<evidence type="ECO:0000313" key="2">
    <source>
        <dbReference type="EMBL" id="SFQ80685.1"/>
    </source>
</evidence>
<evidence type="ECO:0000313" key="3">
    <source>
        <dbReference type="Proteomes" id="UP000182762"/>
    </source>
</evidence>
<gene>
    <name evidence="2" type="ORF">SAMN02745910_03652</name>
</gene>
<dbReference type="EMBL" id="FOXX01000010">
    <property type="protein sequence ID" value="SFQ80685.1"/>
    <property type="molecule type" value="Genomic_DNA"/>
</dbReference>
<feature type="transmembrane region" description="Helical" evidence="1">
    <location>
        <begin position="92"/>
        <end position="111"/>
    </location>
</feature>
<accession>A0A1I6BIC4</accession>
<keyword evidence="1" id="KW-0812">Transmembrane</keyword>
<keyword evidence="1" id="KW-1133">Transmembrane helix</keyword>
<reference evidence="2 3" key="1">
    <citation type="submission" date="2016-10" db="EMBL/GenBank/DDBJ databases">
        <authorList>
            <person name="Varghese N."/>
            <person name="Submissions S."/>
        </authorList>
    </citation>
    <scope>NUCLEOTIDE SEQUENCE [LARGE SCALE GENOMIC DNA]</scope>
    <source>
        <strain evidence="2 3">DSM 13796</strain>
    </source>
</reference>
<name>A0A1I6BIC4_9BACI</name>